<dbReference type="OrthoDB" id="420564at2759"/>
<reference evidence="2" key="1">
    <citation type="journal article" date="2021" name="Nat. Commun.">
        <title>Genetic determinants of endophytism in the Arabidopsis root mycobiome.</title>
        <authorList>
            <person name="Mesny F."/>
            <person name="Miyauchi S."/>
            <person name="Thiergart T."/>
            <person name="Pickel B."/>
            <person name="Atanasova L."/>
            <person name="Karlsson M."/>
            <person name="Huettel B."/>
            <person name="Barry K.W."/>
            <person name="Haridas S."/>
            <person name="Chen C."/>
            <person name="Bauer D."/>
            <person name="Andreopoulos W."/>
            <person name="Pangilinan J."/>
            <person name="LaButti K."/>
            <person name="Riley R."/>
            <person name="Lipzen A."/>
            <person name="Clum A."/>
            <person name="Drula E."/>
            <person name="Henrissat B."/>
            <person name="Kohler A."/>
            <person name="Grigoriev I.V."/>
            <person name="Martin F.M."/>
            <person name="Hacquard S."/>
        </authorList>
    </citation>
    <scope>NUCLEOTIDE SEQUENCE</scope>
    <source>
        <strain evidence="2">MPI-CAGE-AT-0021</strain>
    </source>
</reference>
<evidence type="ECO:0000313" key="2">
    <source>
        <dbReference type="EMBL" id="KAH7159788.1"/>
    </source>
</evidence>
<evidence type="ECO:0000256" key="1">
    <source>
        <dbReference type="SAM" id="MobiDB-lite"/>
    </source>
</evidence>
<sequence>MNACSCGRSFGSLEARAQHRRDLTSQGRGDAHQPLESRPVLTGQRPSRPHRWLWRHVDSSSPAHSIDLASLEASTSEVNSLSEAHLLGTYNWQLDGAIRYPGHARIWNDVPLPVEIPRDKSSSFIDQDSALVPKYPFKSLFDATAFMQPDFRFDDVDVIINRNSLRKLLDFCGNRSSKSFRLSLLLVHNTLVVERNEKNSTMIVTGSNNTGYGHNFERVFTTPVPGLGASTGHHRILQYKLGDLNCVVRFEVDACYPGEPSKPSNNTNPSIIPVLQMQALSLEQGQEIGATAEIQEEPHMPQSMTAELKTGSQSLDSCLPQLWFGRTPWFIRGRHNGGLFHDVEITNVASQFSDWETKNQDSLRKLVTVLSQLREGTRLHGGRNCIAIFEKGAKSKLIKVFASTRPRHVLSKTDRHKFWVGKKTNPIPPEASLS</sequence>
<dbReference type="PANTHER" id="PTHR35179">
    <property type="entry name" value="PROTEIN CBG02620"/>
    <property type="match status" value="1"/>
</dbReference>
<dbReference type="PANTHER" id="PTHR35179:SF1">
    <property type="entry name" value="INTEGRAL MEMBRANE PROTEIN"/>
    <property type="match status" value="1"/>
</dbReference>
<comment type="caution">
    <text evidence="2">The sequence shown here is derived from an EMBL/GenBank/DDBJ whole genome shotgun (WGS) entry which is preliminary data.</text>
</comment>
<feature type="compositionally biased region" description="Basic and acidic residues" evidence="1">
    <location>
        <begin position="18"/>
        <end position="35"/>
    </location>
</feature>
<name>A0A9P9JC10_9HYPO</name>
<accession>A0A9P9JC10</accession>
<feature type="region of interest" description="Disordered" evidence="1">
    <location>
        <begin position="18"/>
        <end position="46"/>
    </location>
</feature>
<gene>
    <name evidence="2" type="ORF">B0J13DRAFT_539648</name>
</gene>
<dbReference type="EMBL" id="JAGMUU010000002">
    <property type="protein sequence ID" value="KAH7159788.1"/>
    <property type="molecule type" value="Genomic_DNA"/>
</dbReference>
<organism evidence="2 3">
    <name type="scientific">Dactylonectria estremocensis</name>
    <dbReference type="NCBI Taxonomy" id="1079267"/>
    <lineage>
        <taxon>Eukaryota</taxon>
        <taxon>Fungi</taxon>
        <taxon>Dikarya</taxon>
        <taxon>Ascomycota</taxon>
        <taxon>Pezizomycotina</taxon>
        <taxon>Sordariomycetes</taxon>
        <taxon>Hypocreomycetidae</taxon>
        <taxon>Hypocreales</taxon>
        <taxon>Nectriaceae</taxon>
        <taxon>Dactylonectria</taxon>
    </lineage>
</organism>
<dbReference type="Proteomes" id="UP000717696">
    <property type="component" value="Unassembled WGS sequence"/>
</dbReference>
<proteinExistence type="predicted"/>
<keyword evidence="3" id="KW-1185">Reference proteome</keyword>
<protein>
    <submittedName>
        <fullName evidence="2">Geranylgeranyl pyrophosphate synthetase</fullName>
    </submittedName>
</protein>
<dbReference type="AlphaFoldDB" id="A0A9P9JC10"/>
<evidence type="ECO:0000313" key="3">
    <source>
        <dbReference type="Proteomes" id="UP000717696"/>
    </source>
</evidence>